<dbReference type="PANTHER" id="PTHR42792">
    <property type="entry name" value="FLAGELLIN"/>
    <property type="match status" value="1"/>
</dbReference>
<dbReference type="Proteomes" id="UP000316330">
    <property type="component" value="Unassembled WGS sequence"/>
</dbReference>
<dbReference type="InterPro" id="IPR001029">
    <property type="entry name" value="Flagellin_N"/>
</dbReference>
<dbReference type="InterPro" id="IPR046358">
    <property type="entry name" value="Flagellin_C"/>
</dbReference>
<dbReference type="EMBL" id="VNJJ01000018">
    <property type="protein sequence ID" value="TVX96111.1"/>
    <property type="molecule type" value="Genomic_DNA"/>
</dbReference>
<evidence type="ECO:0000313" key="6">
    <source>
        <dbReference type="EMBL" id="TVX96111.1"/>
    </source>
</evidence>
<dbReference type="GO" id="GO:0009424">
    <property type="term" value="C:bacterial-type flagellum hook"/>
    <property type="evidence" value="ECO:0007669"/>
    <property type="project" value="InterPro"/>
</dbReference>
<dbReference type="SUPFAM" id="SSF64518">
    <property type="entry name" value="Phase 1 flagellin"/>
    <property type="match status" value="1"/>
</dbReference>
<accession>A0A559J8C7</accession>
<sequence length="299" mass="33434">MALRVTPGMMHNNLMRNINHNLIRMEHQQNMLSTGRKLNKPSDDPSGITYSLRYRSELAMNEQYNKNIATAQSLLGHTDTVLGQLNEMIQRVQELTVQALNDTNPQTALDSIRVEIAQIYEQAVMVGNDSLNGKFIFNGQLTDKQPYDSATAATQDTDTEKFLMRFSAGVTVAINVTGDEVFGKSTDTDNLFKLLKDIENSIADPANKTLLASASVQLTSRFDKLINVRSEVGARVNRVDLIDQRLQDLTLNLNDLQARTEDTDMAETIMKFNVEQSVYQASLSTGAKIIQPSLIDYLR</sequence>
<dbReference type="Pfam" id="PF00669">
    <property type="entry name" value="Flagellin_N"/>
    <property type="match status" value="1"/>
</dbReference>
<comment type="subcellular location">
    <subcellularLocation>
        <location evidence="1">Bacterial flagellum</location>
    </subcellularLocation>
</comment>
<dbReference type="InterPro" id="IPR013384">
    <property type="entry name" value="Flagell_FlgL"/>
</dbReference>
<dbReference type="PANTHER" id="PTHR42792:SF1">
    <property type="entry name" value="FLAGELLAR HOOK-ASSOCIATED PROTEIN 3"/>
    <property type="match status" value="1"/>
</dbReference>
<comment type="similarity">
    <text evidence="2">Belongs to the bacterial flagellin family.</text>
</comment>
<gene>
    <name evidence="6" type="primary">flgL</name>
    <name evidence="6" type="ORF">FPZ45_22050</name>
</gene>
<evidence type="ECO:0000256" key="3">
    <source>
        <dbReference type="ARBA" id="ARBA00023143"/>
    </source>
</evidence>
<reference evidence="6 7" key="1">
    <citation type="submission" date="2019-07" db="EMBL/GenBank/DDBJ databases">
        <authorList>
            <person name="Kim J."/>
        </authorList>
    </citation>
    <scope>NUCLEOTIDE SEQUENCE [LARGE SCALE GENOMIC DNA]</scope>
    <source>
        <strain evidence="6 7">G13</strain>
    </source>
</reference>
<keyword evidence="7" id="KW-1185">Reference proteome</keyword>
<keyword evidence="6" id="KW-0282">Flagellum</keyword>
<dbReference type="InterPro" id="IPR001492">
    <property type="entry name" value="Flagellin"/>
</dbReference>
<evidence type="ECO:0000256" key="2">
    <source>
        <dbReference type="ARBA" id="ARBA00005709"/>
    </source>
</evidence>
<name>A0A559J8C7_9BACL</name>
<dbReference type="OrthoDB" id="9758307at2"/>
<keyword evidence="6" id="KW-0969">Cilium</keyword>
<evidence type="ECO:0000259" key="5">
    <source>
        <dbReference type="Pfam" id="PF00700"/>
    </source>
</evidence>
<organism evidence="6 7">
    <name type="scientific">Cohnella terricola</name>
    <dbReference type="NCBI Taxonomy" id="1289167"/>
    <lineage>
        <taxon>Bacteria</taxon>
        <taxon>Bacillati</taxon>
        <taxon>Bacillota</taxon>
        <taxon>Bacilli</taxon>
        <taxon>Bacillales</taxon>
        <taxon>Paenibacillaceae</taxon>
        <taxon>Cohnella</taxon>
    </lineage>
</organism>
<dbReference type="Pfam" id="PF00700">
    <property type="entry name" value="Flagellin_C"/>
    <property type="match status" value="1"/>
</dbReference>
<keyword evidence="6" id="KW-0966">Cell projection</keyword>
<feature type="domain" description="Flagellin N-terminal" evidence="4">
    <location>
        <begin position="9"/>
        <end position="140"/>
    </location>
</feature>
<evidence type="ECO:0000256" key="1">
    <source>
        <dbReference type="ARBA" id="ARBA00004365"/>
    </source>
</evidence>
<dbReference type="GO" id="GO:0005198">
    <property type="term" value="F:structural molecule activity"/>
    <property type="evidence" value="ECO:0007669"/>
    <property type="project" value="InterPro"/>
</dbReference>
<keyword evidence="3" id="KW-0975">Bacterial flagellum</keyword>
<dbReference type="RefSeq" id="WP_144706582.1">
    <property type="nucleotide sequence ID" value="NZ_VNJJ01000018.1"/>
</dbReference>
<dbReference type="GO" id="GO:0071973">
    <property type="term" value="P:bacterial-type flagellum-dependent cell motility"/>
    <property type="evidence" value="ECO:0007669"/>
    <property type="project" value="InterPro"/>
</dbReference>
<protein>
    <submittedName>
        <fullName evidence="6">Flagellar hook-associated protein 3</fullName>
    </submittedName>
</protein>
<evidence type="ECO:0000313" key="7">
    <source>
        <dbReference type="Proteomes" id="UP000316330"/>
    </source>
</evidence>
<feature type="domain" description="Flagellin C-terminal" evidence="5">
    <location>
        <begin position="223"/>
        <end position="298"/>
    </location>
</feature>
<dbReference type="AlphaFoldDB" id="A0A559J8C7"/>
<dbReference type="Gene3D" id="1.20.1330.10">
    <property type="entry name" value="f41 fragment of flagellin, N-terminal domain"/>
    <property type="match status" value="1"/>
</dbReference>
<dbReference type="NCBIfam" id="TIGR02550">
    <property type="entry name" value="flagell_flgL"/>
    <property type="match status" value="1"/>
</dbReference>
<comment type="caution">
    <text evidence="6">The sequence shown here is derived from an EMBL/GenBank/DDBJ whole genome shotgun (WGS) entry which is preliminary data.</text>
</comment>
<evidence type="ECO:0000259" key="4">
    <source>
        <dbReference type="Pfam" id="PF00669"/>
    </source>
</evidence>
<proteinExistence type="inferred from homology"/>